<dbReference type="PANTHER" id="PTHR18884">
    <property type="entry name" value="SEPTIN"/>
    <property type="match status" value="1"/>
</dbReference>
<dbReference type="InterPro" id="IPR030379">
    <property type="entry name" value="G_SEPTIN_dom"/>
</dbReference>
<accession>A0A1E4REP0</accession>
<dbReference type="InterPro" id="IPR027417">
    <property type="entry name" value="P-loop_NTPase"/>
</dbReference>
<evidence type="ECO:0000313" key="2">
    <source>
        <dbReference type="EMBL" id="ODV65739.1"/>
    </source>
</evidence>
<dbReference type="GO" id="GO:0051301">
    <property type="term" value="P:cell division"/>
    <property type="evidence" value="ECO:0007669"/>
    <property type="project" value="UniProtKB-KW"/>
</dbReference>
<organism evidence="2 3">
    <name type="scientific">Hyphopichia burtonii NRRL Y-1933</name>
    <dbReference type="NCBI Taxonomy" id="984485"/>
    <lineage>
        <taxon>Eukaryota</taxon>
        <taxon>Fungi</taxon>
        <taxon>Dikarya</taxon>
        <taxon>Ascomycota</taxon>
        <taxon>Saccharomycotina</taxon>
        <taxon>Pichiomycetes</taxon>
        <taxon>Debaryomycetaceae</taxon>
        <taxon>Hyphopichia</taxon>
    </lineage>
</organism>
<dbReference type="Pfam" id="PF00735">
    <property type="entry name" value="Septin"/>
    <property type="match status" value="1"/>
</dbReference>
<evidence type="ECO:0000313" key="3">
    <source>
        <dbReference type="Proteomes" id="UP000095085"/>
    </source>
</evidence>
<sequence length="255" mass="29661">PEQLKLLKVNKRGINFNLLLIGKNGVGKKLFISSLCEEELAFEENKQEKLSIVSVSKEIIENSVPIKLNISITSNFGNELNNKEQISQINQFIENKFQAILDEETKINRVIPKNDSRIHLCLYFIDCKLSELDIKVIEKIGERVNLIPVLNKVDCLTREEFKLTHETIVNQLENMKTFNFIDFFEDSDYELVNLQKKIPFGIVSGGRNYKWGKVDSNYGDFKLLKTIILTSHLQDFKEITELQKYELFRLQKLTN</sequence>
<keyword evidence="2" id="KW-0131">Cell cycle</keyword>
<keyword evidence="2" id="KW-0132">Cell division</keyword>
<dbReference type="GeneID" id="30993514"/>
<dbReference type="SUPFAM" id="SSF52540">
    <property type="entry name" value="P-loop containing nucleoside triphosphate hydrolases"/>
    <property type="match status" value="1"/>
</dbReference>
<dbReference type="Proteomes" id="UP000095085">
    <property type="component" value="Unassembled WGS sequence"/>
</dbReference>
<keyword evidence="3" id="KW-1185">Reference proteome</keyword>
<dbReference type="AlphaFoldDB" id="A0A1E4REP0"/>
<feature type="non-terminal residue" evidence="2">
    <location>
        <position position="1"/>
    </location>
</feature>
<proteinExistence type="predicted"/>
<protein>
    <submittedName>
        <fullName evidence="2">Cell division/GTP binding protein</fullName>
    </submittedName>
</protein>
<feature type="domain" description="Septin-type G" evidence="1">
    <location>
        <begin position="12"/>
        <end position="255"/>
    </location>
</feature>
<dbReference type="RefSeq" id="XP_020074806.1">
    <property type="nucleotide sequence ID" value="XM_020218964.1"/>
</dbReference>
<evidence type="ECO:0000259" key="1">
    <source>
        <dbReference type="PROSITE" id="PS51719"/>
    </source>
</evidence>
<dbReference type="GO" id="GO:0005525">
    <property type="term" value="F:GTP binding"/>
    <property type="evidence" value="ECO:0007669"/>
    <property type="project" value="InterPro"/>
</dbReference>
<gene>
    <name evidence="2" type="ORF">HYPBUDRAFT_113405</name>
</gene>
<reference evidence="3" key="1">
    <citation type="submission" date="2016-05" db="EMBL/GenBank/DDBJ databases">
        <title>Comparative genomics of biotechnologically important yeasts.</title>
        <authorList>
            <consortium name="DOE Joint Genome Institute"/>
            <person name="Riley R."/>
            <person name="Haridas S."/>
            <person name="Wolfe K.H."/>
            <person name="Lopes M.R."/>
            <person name="Hittinger C.T."/>
            <person name="Goker M."/>
            <person name="Salamov A."/>
            <person name="Wisecaver J."/>
            <person name="Long T.M."/>
            <person name="Aerts A.L."/>
            <person name="Barry K."/>
            <person name="Choi C."/>
            <person name="Clum A."/>
            <person name="Coughlan A.Y."/>
            <person name="Deshpande S."/>
            <person name="Douglass A.P."/>
            <person name="Hanson S.J."/>
            <person name="Klenk H.-P."/>
            <person name="Labutti K."/>
            <person name="Lapidus A."/>
            <person name="Lindquist E."/>
            <person name="Lipzen A."/>
            <person name="Meier-Kolthoff J.P."/>
            <person name="Ohm R.A."/>
            <person name="Otillar R.P."/>
            <person name="Pangilinan J."/>
            <person name="Peng Y."/>
            <person name="Rokas A."/>
            <person name="Rosa C.A."/>
            <person name="Scheuner C."/>
            <person name="Sibirny A.A."/>
            <person name="Slot J.C."/>
            <person name="Stielow J.B."/>
            <person name="Sun H."/>
            <person name="Kurtzman C.P."/>
            <person name="Blackwell M."/>
            <person name="Grigoriev I.V."/>
            <person name="Jeffries T.W."/>
        </authorList>
    </citation>
    <scope>NUCLEOTIDE SEQUENCE [LARGE SCALE GENOMIC DNA]</scope>
    <source>
        <strain evidence="3">NRRL Y-1933</strain>
    </source>
</reference>
<name>A0A1E4REP0_9ASCO</name>
<dbReference type="OrthoDB" id="416553at2759"/>
<dbReference type="PROSITE" id="PS51719">
    <property type="entry name" value="G_SEPTIN"/>
    <property type="match status" value="1"/>
</dbReference>
<dbReference type="Gene3D" id="3.40.50.300">
    <property type="entry name" value="P-loop containing nucleotide triphosphate hydrolases"/>
    <property type="match status" value="1"/>
</dbReference>
<dbReference type="STRING" id="984485.A0A1E4REP0"/>
<dbReference type="EMBL" id="KV454544">
    <property type="protein sequence ID" value="ODV65739.1"/>
    <property type="molecule type" value="Genomic_DNA"/>
</dbReference>